<accession>A0A6G1DAX5</accession>
<dbReference type="Proteomes" id="UP000479710">
    <property type="component" value="Unassembled WGS sequence"/>
</dbReference>
<keyword evidence="2" id="KW-1185">Reference proteome</keyword>
<organism evidence="1 2">
    <name type="scientific">Oryza meyeriana var. granulata</name>
    <dbReference type="NCBI Taxonomy" id="110450"/>
    <lineage>
        <taxon>Eukaryota</taxon>
        <taxon>Viridiplantae</taxon>
        <taxon>Streptophyta</taxon>
        <taxon>Embryophyta</taxon>
        <taxon>Tracheophyta</taxon>
        <taxon>Spermatophyta</taxon>
        <taxon>Magnoliopsida</taxon>
        <taxon>Liliopsida</taxon>
        <taxon>Poales</taxon>
        <taxon>Poaceae</taxon>
        <taxon>BOP clade</taxon>
        <taxon>Oryzoideae</taxon>
        <taxon>Oryzeae</taxon>
        <taxon>Oryzinae</taxon>
        <taxon>Oryza</taxon>
        <taxon>Oryza meyeriana</taxon>
    </lineage>
</organism>
<evidence type="ECO:0000313" key="1">
    <source>
        <dbReference type="EMBL" id="KAF0909915.1"/>
    </source>
</evidence>
<gene>
    <name evidence="1" type="ORF">E2562_001179</name>
</gene>
<protein>
    <submittedName>
        <fullName evidence="1">Uncharacterized protein</fullName>
    </submittedName>
</protein>
<comment type="caution">
    <text evidence="1">The sequence shown here is derived from an EMBL/GenBank/DDBJ whole genome shotgun (WGS) entry which is preliminary data.</text>
</comment>
<name>A0A6G1DAX5_9ORYZ</name>
<sequence length="69" mass="7337">MRGACGQGRPSSCEGSAVAGALPPVIVMVSSRESQYGSTDWQIDYRVASLALQSAGYLDLTYGCKVRHK</sequence>
<reference evidence="1 2" key="1">
    <citation type="submission" date="2019-11" db="EMBL/GenBank/DDBJ databases">
        <title>Whole genome sequence of Oryza granulata.</title>
        <authorList>
            <person name="Li W."/>
        </authorList>
    </citation>
    <scope>NUCLEOTIDE SEQUENCE [LARGE SCALE GENOMIC DNA]</scope>
    <source>
        <strain evidence="2">cv. Menghai</strain>
        <tissue evidence="1">Leaf</tissue>
    </source>
</reference>
<proteinExistence type="predicted"/>
<dbReference type="AlphaFoldDB" id="A0A6G1DAX5"/>
<dbReference type="EMBL" id="SPHZ02000006">
    <property type="protein sequence ID" value="KAF0909915.1"/>
    <property type="molecule type" value="Genomic_DNA"/>
</dbReference>
<evidence type="ECO:0000313" key="2">
    <source>
        <dbReference type="Proteomes" id="UP000479710"/>
    </source>
</evidence>